<gene>
    <name evidence="4" type="primary">atzF</name>
    <name evidence="4" type="ORF">ACFYXQ_27600</name>
</gene>
<evidence type="ECO:0000256" key="1">
    <source>
        <dbReference type="SAM" id="MobiDB-lite"/>
    </source>
</evidence>
<dbReference type="InterPro" id="IPR023631">
    <property type="entry name" value="Amidase_dom"/>
</dbReference>
<evidence type="ECO:0000259" key="2">
    <source>
        <dbReference type="Pfam" id="PF01425"/>
    </source>
</evidence>
<dbReference type="PANTHER" id="PTHR11895:SF169">
    <property type="entry name" value="GLUTAMYL-TRNA(GLN) AMIDOTRANSFERASE"/>
    <property type="match status" value="1"/>
</dbReference>
<dbReference type="Gene3D" id="3.10.490.10">
    <property type="entry name" value="Gamma-glutamyl cyclotransferase-like"/>
    <property type="match status" value="1"/>
</dbReference>
<feature type="domain" description="Allophanate hydrolase C-terminal" evidence="3">
    <location>
        <begin position="490"/>
        <end position="612"/>
    </location>
</feature>
<evidence type="ECO:0000259" key="3">
    <source>
        <dbReference type="Pfam" id="PF21986"/>
    </source>
</evidence>
<dbReference type="SUPFAM" id="SSF75304">
    <property type="entry name" value="Amidase signature (AS) enzymes"/>
    <property type="match status" value="1"/>
</dbReference>
<dbReference type="EMBL" id="JBIAQY010000010">
    <property type="protein sequence ID" value="MFF3571550.1"/>
    <property type="molecule type" value="Genomic_DNA"/>
</dbReference>
<sequence length="618" mass="64258">MSCEPRTANSGSRTTVASSRPTPPRSNSSAPGSRKPSPPNANPGARQANSPNPRYERSSQRSARTTTFTHRGDQTMTVWIHRPPDDSIAAQLANARGELAGLRLAVKDNVDVAEMPTTAGCPEFAYTPEQDAPAVAALRAAGAVVVGKTNLDQFATGLVGTRSPYGAVRDLRRPEFVSGGSSSGSAIAVASGAADIAIGTDTAGSGRVPAAFQGIVGIKPTVGVVSTEGVVPACRSYDCVTIFAADVDLANRAMGVLAADARARNWPADVRFAAPPEPVVAIFDALPDLDPVWHSAFDRTVARLREAGARIVTVDPEPFLAAARLLYDGALVAERYAAVGEFVDARPDAVDPTVGSIIRAARDIPAHRLVSDLAALQALRARALASLDGADVLLTPTAPAQPTIAEVTADPIGVNSRVGVYTNFCNLFDLCAVAVPAGTAGDAQFGVTVLARPFEDAVALDIAARISHGDNDSRPDLQTTWPLRAAPAHELIVFGAHLRDQPLAHQLTGPGARWMGPVRTAPRYRLAVLDTEPPKPAVTRQPEDIAGVAVAGERWMLSPAALGRFLAQLPAPMQLGAVELDDGTWHTAFGCDGAAALAGKDISEYGGWKAALAAGAVG</sequence>
<name>A0ABW6S7W8_9NOCA</name>
<dbReference type="RefSeq" id="WP_387405433.1">
    <property type="nucleotide sequence ID" value="NZ_JBIAQY010000010.1"/>
</dbReference>
<comment type="caution">
    <text evidence="4">The sequence shown here is derived from an EMBL/GenBank/DDBJ whole genome shotgun (WGS) entry which is preliminary data.</text>
</comment>
<dbReference type="Gene3D" id="1.20.58.1700">
    <property type="match status" value="1"/>
</dbReference>
<dbReference type="EC" id="3.5.1.54" evidence="4"/>
<dbReference type="Proteomes" id="UP001601992">
    <property type="component" value="Unassembled WGS sequence"/>
</dbReference>
<dbReference type="Pfam" id="PF21986">
    <property type="entry name" value="AH_C"/>
    <property type="match status" value="1"/>
</dbReference>
<dbReference type="Gene3D" id="3.90.1300.10">
    <property type="entry name" value="Amidase signature (AS) domain"/>
    <property type="match status" value="1"/>
</dbReference>
<keyword evidence="4" id="KW-0378">Hydrolase</keyword>
<dbReference type="NCBIfam" id="NF006043">
    <property type="entry name" value="PRK08186.1"/>
    <property type="match status" value="1"/>
</dbReference>
<evidence type="ECO:0000313" key="4">
    <source>
        <dbReference type="EMBL" id="MFF3571550.1"/>
    </source>
</evidence>
<dbReference type="InterPro" id="IPR000120">
    <property type="entry name" value="Amidase"/>
</dbReference>
<dbReference type="PANTHER" id="PTHR11895">
    <property type="entry name" value="TRANSAMIDASE"/>
    <property type="match status" value="1"/>
</dbReference>
<dbReference type="InterPro" id="IPR053844">
    <property type="entry name" value="AH_C"/>
</dbReference>
<dbReference type="InterPro" id="IPR036928">
    <property type="entry name" value="AS_sf"/>
</dbReference>
<feature type="region of interest" description="Disordered" evidence="1">
    <location>
        <begin position="1"/>
        <end position="75"/>
    </location>
</feature>
<evidence type="ECO:0000313" key="5">
    <source>
        <dbReference type="Proteomes" id="UP001601992"/>
    </source>
</evidence>
<feature type="compositionally biased region" description="Polar residues" evidence="1">
    <location>
        <begin position="60"/>
        <end position="75"/>
    </location>
</feature>
<keyword evidence="5" id="KW-1185">Reference proteome</keyword>
<protein>
    <submittedName>
        <fullName evidence="4">Allophanate hydrolase</fullName>
        <ecNumber evidence="4">3.5.1.54</ecNumber>
    </submittedName>
</protein>
<proteinExistence type="predicted"/>
<dbReference type="Pfam" id="PF01425">
    <property type="entry name" value="Amidase"/>
    <property type="match status" value="1"/>
</dbReference>
<accession>A0ABW6S7W8</accession>
<dbReference type="GO" id="GO:0004039">
    <property type="term" value="F:allophanate hydrolase activity"/>
    <property type="evidence" value="ECO:0007669"/>
    <property type="project" value="UniProtKB-EC"/>
</dbReference>
<feature type="compositionally biased region" description="Polar residues" evidence="1">
    <location>
        <begin position="7"/>
        <end position="16"/>
    </location>
</feature>
<feature type="compositionally biased region" description="Low complexity" evidence="1">
    <location>
        <begin position="17"/>
        <end position="31"/>
    </location>
</feature>
<reference evidence="4 5" key="1">
    <citation type="submission" date="2024-10" db="EMBL/GenBank/DDBJ databases">
        <title>The Natural Products Discovery Center: Release of the First 8490 Sequenced Strains for Exploring Actinobacteria Biosynthetic Diversity.</title>
        <authorList>
            <person name="Kalkreuter E."/>
            <person name="Kautsar S.A."/>
            <person name="Yang D."/>
            <person name="Bader C.D."/>
            <person name="Teijaro C.N."/>
            <person name="Fluegel L."/>
            <person name="Davis C.M."/>
            <person name="Simpson J.R."/>
            <person name="Lauterbach L."/>
            <person name="Steele A.D."/>
            <person name="Gui C."/>
            <person name="Meng S."/>
            <person name="Li G."/>
            <person name="Viehrig K."/>
            <person name="Ye F."/>
            <person name="Su P."/>
            <person name="Kiefer A.F."/>
            <person name="Nichols A."/>
            <person name="Cepeda A.J."/>
            <person name="Yan W."/>
            <person name="Fan B."/>
            <person name="Jiang Y."/>
            <person name="Adhikari A."/>
            <person name="Zheng C.-J."/>
            <person name="Schuster L."/>
            <person name="Cowan T.M."/>
            <person name="Smanski M.J."/>
            <person name="Chevrette M.G."/>
            <person name="De Carvalho L.P.S."/>
            <person name="Shen B."/>
        </authorList>
    </citation>
    <scope>NUCLEOTIDE SEQUENCE [LARGE SCALE GENOMIC DNA]</scope>
    <source>
        <strain evidence="4 5">NPDC002593</strain>
    </source>
</reference>
<dbReference type="InterPro" id="IPR014085">
    <property type="entry name" value="Allophanate_hydrolase"/>
</dbReference>
<feature type="domain" description="Amidase" evidence="2">
    <location>
        <begin position="91"/>
        <end position="457"/>
    </location>
</feature>
<dbReference type="NCBIfam" id="TIGR02713">
    <property type="entry name" value="allophanate_hyd"/>
    <property type="match status" value="1"/>
</dbReference>
<organism evidence="4 5">
    <name type="scientific">Nocardia jiangxiensis</name>
    <dbReference type="NCBI Taxonomy" id="282685"/>
    <lineage>
        <taxon>Bacteria</taxon>
        <taxon>Bacillati</taxon>
        <taxon>Actinomycetota</taxon>
        <taxon>Actinomycetes</taxon>
        <taxon>Mycobacteriales</taxon>
        <taxon>Nocardiaceae</taxon>
        <taxon>Nocardia</taxon>
    </lineage>
</organism>